<gene>
    <name evidence="2" type="ORF">ACFQZ6_00270</name>
</gene>
<evidence type="ECO:0000313" key="2">
    <source>
        <dbReference type="EMBL" id="MFD0312696.1"/>
    </source>
</evidence>
<protein>
    <submittedName>
        <fullName evidence="2">GerW family sporulation protein</fullName>
    </submittedName>
</protein>
<evidence type="ECO:0000313" key="3">
    <source>
        <dbReference type="Proteomes" id="UP001597023"/>
    </source>
</evidence>
<dbReference type="InterPro" id="IPR014229">
    <property type="entry name" value="Spore_YtfJ"/>
</dbReference>
<dbReference type="EMBL" id="JBHTEB010000001">
    <property type="protein sequence ID" value="MFD0312696.1"/>
    <property type="molecule type" value="Genomic_DNA"/>
</dbReference>
<keyword evidence="3" id="KW-1185">Reference proteome</keyword>
<reference evidence="3" key="1">
    <citation type="journal article" date="2019" name="Int. J. Syst. Evol. Microbiol.">
        <title>The Global Catalogue of Microorganisms (GCM) 10K type strain sequencing project: providing services to taxonomists for standard genome sequencing and annotation.</title>
        <authorList>
            <consortium name="The Broad Institute Genomics Platform"/>
            <consortium name="The Broad Institute Genome Sequencing Center for Infectious Disease"/>
            <person name="Wu L."/>
            <person name="Ma J."/>
        </authorList>
    </citation>
    <scope>NUCLEOTIDE SEQUENCE [LARGE SCALE GENOMIC DNA]</scope>
    <source>
        <strain evidence="3">CGMCC 4.7400</strain>
    </source>
</reference>
<comment type="caution">
    <text evidence="2">The sequence shown here is derived from an EMBL/GenBank/DDBJ whole genome shotgun (WGS) entry which is preliminary data.</text>
</comment>
<name>A0ABW2W4G7_9ACTN</name>
<dbReference type="PANTHER" id="PTHR39162:SF1">
    <property type="entry name" value="SPORULATION PROTEIN YTFJ"/>
    <property type="match status" value="1"/>
</dbReference>
<dbReference type="Pfam" id="PF09579">
    <property type="entry name" value="Spore_YtfJ"/>
    <property type="match status" value="1"/>
</dbReference>
<organism evidence="2 3">
    <name type="scientific">Streptomyces flavalbus</name>
    <dbReference type="NCBI Taxonomy" id="2665155"/>
    <lineage>
        <taxon>Bacteria</taxon>
        <taxon>Bacillati</taxon>
        <taxon>Actinomycetota</taxon>
        <taxon>Actinomycetes</taxon>
        <taxon>Kitasatosporales</taxon>
        <taxon>Streptomycetaceae</taxon>
        <taxon>Streptomyces</taxon>
    </lineage>
</organism>
<proteinExistence type="predicted"/>
<accession>A0ABW2W4G7</accession>
<sequence>MTTPHTTGQPVPLADMTAVHASVTLLERLAEKLGLRASVTAVYGEPVVSEGVTVIPVAQVAFGLGGGTGHEVGKDKTGEGAGGGGGAVARPVGFIEIKEGTATYKPLRDPWRDAVLPLAALLTAAAAPRLVRSLTGSRTGRSSRASARGAGRLRRRSRT</sequence>
<dbReference type="Proteomes" id="UP001597023">
    <property type="component" value="Unassembled WGS sequence"/>
</dbReference>
<evidence type="ECO:0000256" key="1">
    <source>
        <dbReference type="SAM" id="MobiDB-lite"/>
    </source>
</evidence>
<dbReference type="PANTHER" id="PTHR39162">
    <property type="entry name" value="GLL3345 PROTEIN"/>
    <property type="match status" value="1"/>
</dbReference>
<feature type="region of interest" description="Disordered" evidence="1">
    <location>
        <begin position="134"/>
        <end position="159"/>
    </location>
</feature>
<feature type="compositionally biased region" description="Low complexity" evidence="1">
    <location>
        <begin position="134"/>
        <end position="150"/>
    </location>
</feature>
<dbReference type="RefSeq" id="WP_381604267.1">
    <property type="nucleotide sequence ID" value="NZ_JBHTEB010000001.1"/>
</dbReference>